<feature type="domain" description="Resolvase/invertase-type recombinase catalytic" evidence="5">
    <location>
        <begin position="2"/>
        <end position="156"/>
    </location>
</feature>
<name>A0ABQ4QEW2_9HYPH</name>
<dbReference type="Gene3D" id="3.40.50.1390">
    <property type="entry name" value="Resolvase, N-terminal catalytic domain"/>
    <property type="match status" value="1"/>
</dbReference>
<dbReference type="SMART" id="SM00857">
    <property type="entry name" value="Resolvase"/>
    <property type="match status" value="1"/>
</dbReference>
<dbReference type="PROSITE" id="PS00397">
    <property type="entry name" value="RECOMBINASES_1"/>
    <property type="match status" value="1"/>
</dbReference>
<dbReference type="SUPFAM" id="SSF53041">
    <property type="entry name" value="Resolvase-like"/>
    <property type="match status" value="1"/>
</dbReference>
<dbReference type="Pfam" id="PF00239">
    <property type="entry name" value="Resolvase"/>
    <property type="match status" value="1"/>
</dbReference>
<gene>
    <name evidence="6" type="primary">bin3</name>
    <name evidence="6" type="ORF">AFCDBAGC_1639</name>
</gene>
<evidence type="ECO:0000256" key="2">
    <source>
        <dbReference type="ARBA" id="ARBA00023125"/>
    </source>
</evidence>
<dbReference type="PROSITE" id="PS51736">
    <property type="entry name" value="RECOMBINASES_3"/>
    <property type="match status" value="1"/>
</dbReference>
<dbReference type="InterPro" id="IPR036162">
    <property type="entry name" value="Resolvase-like_N_sf"/>
</dbReference>
<dbReference type="PROSITE" id="PS00398">
    <property type="entry name" value="RECOMBINASES_2"/>
    <property type="match status" value="1"/>
</dbReference>
<organism evidence="6 7">
    <name type="scientific">Methylobacterium cerastii</name>
    <dbReference type="NCBI Taxonomy" id="932741"/>
    <lineage>
        <taxon>Bacteria</taxon>
        <taxon>Pseudomonadati</taxon>
        <taxon>Pseudomonadota</taxon>
        <taxon>Alphaproteobacteria</taxon>
        <taxon>Hyphomicrobiales</taxon>
        <taxon>Methylobacteriaceae</taxon>
        <taxon>Methylobacterium</taxon>
    </lineage>
</organism>
<dbReference type="RefSeq" id="WP_238271829.1">
    <property type="nucleotide sequence ID" value="NZ_BPQG01000022.1"/>
</dbReference>
<keyword evidence="3" id="KW-0233">DNA recombination</keyword>
<feature type="active site" description="O-(5'-phospho-DNA)-serine intermediate" evidence="4">
    <location>
        <position position="10"/>
    </location>
</feature>
<dbReference type="PANTHER" id="PTHR30461">
    <property type="entry name" value="DNA-INVERTASE FROM LAMBDOID PROPHAGE"/>
    <property type="match status" value="1"/>
</dbReference>
<keyword evidence="2" id="KW-0238">DNA-binding</keyword>
<dbReference type="InterPro" id="IPR006118">
    <property type="entry name" value="Recombinase_CS"/>
</dbReference>
<proteinExistence type="predicted"/>
<reference evidence="6 7" key="1">
    <citation type="journal article" date="2021" name="Front. Microbiol.">
        <title>Comprehensive Comparative Genomics and Phenotyping of Methylobacterium Species.</title>
        <authorList>
            <person name="Alessa O."/>
            <person name="Ogura Y."/>
            <person name="Fujitani Y."/>
            <person name="Takami H."/>
            <person name="Hayashi T."/>
            <person name="Sahin N."/>
            <person name="Tani A."/>
        </authorList>
    </citation>
    <scope>NUCLEOTIDE SEQUENCE [LARGE SCALE GENOMIC DNA]</scope>
    <source>
        <strain evidence="6 7">DSM 23679</strain>
    </source>
</reference>
<dbReference type="InterPro" id="IPR050639">
    <property type="entry name" value="SSR_resolvase"/>
</dbReference>
<evidence type="ECO:0000256" key="4">
    <source>
        <dbReference type="PROSITE-ProRule" id="PRU10137"/>
    </source>
</evidence>
<keyword evidence="1" id="KW-0229">DNA integration</keyword>
<accession>A0ABQ4QEW2</accession>
<keyword evidence="7" id="KW-1185">Reference proteome</keyword>
<dbReference type="EMBL" id="BPQG01000022">
    <property type="protein sequence ID" value="GJD43784.1"/>
    <property type="molecule type" value="Genomic_DNA"/>
</dbReference>
<dbReference type="Proteomes" id="UP001055117">
    <property type="component" value="Unassembled WGS sequence"/>
</dbReference>
<sequence length="209" mass="23039">MFVRAYLRASTDDQDATRARTDLERFASERGLTIAATYVETASGASLARPALFRLLGDAQAGDVLLVEQVDRLSRLAAEDWERLKVEMAARHIRVVALDLPTSWTMASTEADPFTVRMFDAINAMLLDMLAAVARKDYDDRRRRQAQGQAKAKAAGLYRGRAEDVKRNAGITAMLRSGASWTSIQDLTGCSRATVSKLAKRLREAQMAG</sequence>
<evidence type="ECO:0000259" key="5">
    <source>
        <dbReference type="PROSITE" id="PS51736"/>
    </source>
</evidence>
<evidence type="ECO:0000313" key="7">
    <source>
        <dbReference type="Proteomes" id="UP001055117"/>
    </source>
</evidence>
<dbReference type="PANTHER" id="PTHR30461:SF25">
    <property type="entry name" value="RESOLVASE-RELATED"/>
    <property type="match status" value="1"/>
</dbReference>
<evidence type="ECO:0000313" key="6">
    <source>
        <dbReference type="EMBL" id="GJD43784.1"/>
    </source>
</evidence>
<dbReference type="InterPro" id="IPR006119">
    <property type="entry name" value="Resolv_N"/>
</dbReference>
<evidence type="ECO:0000256" key="1">
    <source>
        <dbReference type="ARBA" id="ARBA00022908"/>
    </source>
</evidence>
<evidence type="ECO:0000256" key="3">
    <source>
        <dbReference type="ARBA" id="ARBA00023172"/>
    </source>
</evidence>
<comment type="caution">
    <text evidence="6">The sequence shown here is derived from an EMBL/GenBank/DDBJ whole genome shotgun (WGS) entry which is preliminary data.</text>
</comment>
<protein>
    <submittedName>
        <fullName evidence="6">Transposon Tn552 DNA-invertase bin3</fullName>
    </submittedName>
</protein>